<dbReference type="Proteomes" id="UP001054945">
    <property type="component" value="Unassembled WGS sequence"/>
</dbReference>
<proteinExistence type="predicted"/>
<name>A0AAV4VQL4_CAEEX</name>
<accession>A0AAV4VQL4</accession>
<keyword evidence="2" id="KW-1185">Reference proteome</keyword>
<comment type="caution">
    <text evidence="1">The sequence shown here is derived from an EMBL/GenBank/DDBJ whole genome shotgun (WGS) entry which is preliminary data.</text>
</comment>
<dbReference type="InterPro" id="IPR026082">
    <property type="entry name" value="ABCA"/>
</dbReference>
<sequence>MEHVAGLYKGRSYSSFTTHYMDEAELLSDRIALLNYGTLKCWGTAMKIKKDFSGGYNIKISLNSEASMYCKTDFATLLEKLSVKPKITFESDTEIVVKLPSFDVGHCAELFKKIEEHYKDIESSCFNISVSSLEDIFYMIADNKFLNFCRSFSTLLLYRARLILRSRYTIFIIAAPLLIVSWTKFLSQSSPTIVTEIGPDLYRNEIIHLVNETGKPLIFLGRSMSNSEVNFEVKNPTEKFQKEAFITVHIQKFEFVTHKAEIEWSFDINLNRQHAFLYFRISFQTSCGKL</sequence>
<reference evidence="1 2" key="1">
    <citation type="submission" date="2021-06" db="EMBL/GenBank/DDBJ databases">
        <title>Caerostris extrusa draft genome.</title>
        <authorList>
            <person name="Kono N."/>
            <person name="Arakawa K."/>
        </authorList>
    </citation>
    <scope>NUCLEOTIDE SEQUENCE [LARGE SCALE GENOMIC DNA]</scope>
</reference>
<dbReference type="AlphaFoldDB" id="A0AAV4VQL4"/>
<organism evidence="1 2">
    <name type="scientific">Caerostris extrusa</name>
    <name type="common">Bark spider</name>
    <name type="synonym">Caerostris bankana</name>
    <dbReference type="NCBI Taxonomy" id="172846"/>
    <lineage>
        <taxon>Eukaryota</taxon>
        <taxon>Metazoa</taxon>
        <taxon>Ecdysozoa</taxon>
        <taxon>Arthropoda</taxon>
        <taxon>Chelicerata</taxon>
        <taxon>Arachnida</taxon>
        <taxon>Araneae</taxon>
        <taxon>Araneomorphae</taxon>
        <taxon>Entelegynae</taxon>
        <taxon>Araneoidea</taxon>
        <taxon>Araneidae</taxon>
        <taxon>Caerostris</taxon>
    </lineage>
</organism>
<keyword evidence="1" id="KW-0067">ATP-binding</keyword>
<dbReference type="PANTHER" id="PTHR19229">
    <property type="entry name" value="ATP-BINDING CASSETTE TRANSPORTER SUBFAMILY A ABCA"/>
    <property type="match status" value="1"/>
</dbReference>
<keyword evidence="1" id="KW-0547">Nucleotide-binding</keyword>
<dbReference type="GO" id="GO:0016020">
    <property type="term" value="C:membrane"/>
    <property type="evidence" value="ECO:0007669"/>
    <property type="project" value="InterPro"/>
</dbReference>
<evidence type="ECO:0000313" key="2">
    <source>
        <dbReference type="Proteomes" id="UP001054945"/>
    </source>
</evidence>
<dbReference type="EMBL" id="BPLR01014988">
    <property type="protein sequence ID" value="GIY72771.1"/>
    <property type="molecule type" value="Genomic_DNA"/>
</dbReference>
<dbReference type="GO" id="GO:0140359">
    <property type="term" value="F:ABC-type transporter activity"/>
    <property type="evidence" value="ECO:0007669"/>
    <property type="project" value="InterPro"/>
</dbReference>
<dbReference type="GO" id="GO:0005524">
    <property type="term" value="F:ATP binding"/>
    <property type="evidence" value="ECO:0007669"/>
    <property type="project" value="UniProtKB-KW"/>
</dbReference>
<protein>
    <submittedName>
        <fullName evidence="1">ATP-binding cassette sub-family A member 5</fullName>
    </submittedName>
</protein>
<gene>
    <name evidence="1" type="primary">Abca5</name>
    <name evidence="1" type="ORF">CEXT_275481</name>
</gene>
<evidence type="ECO:0000313" key="1">
    <source>
        <dbReference type="EMBL" id="GIY72771.1"/>
    </source>
</evidence>